<sequence length="470" mass="52794">MVNDAAIGKQAIGKPPVKRRPGRPRMNDSVAYDSNDEQSDKKSRTRLAQRSYRTRKQNALLSTKTRAETLEAALDAVLNEFIKFHDVATQRDREMSSDIRLQLSKTATNMMTIARKAQTEPTRSLNQPLTSSTSSFDSELSLQSIDTSTLTLNHLDTTIAVRQKEPYFSPDIYDAFTQRYLHACLRRAANMLRLEKSPTMCLLPAMLLPLQLDHIDHLLARVIKLLSMPERPVTDAPYTDFATRMLPRMFRVIDGHLDTAVPRSSPPHLQRLKFGKTRTVLQTRIPDLQGMWLEATDVEEYLQERGIFVRRDLMSDIVNLSASTALDLSQDMENLDAHSNDLDHALNVSPYTLTSLSALERHYLSGDSHDKWVEQLPPSFKESNPDFTIFGQQHGDSQEIPTGVQAFALPQKFWNQGNSKSIAAQEIQITINLSKLIQGLANAAICLGPCPGIQRANVDEAIRHAVVGKP</sequence>
<feature type="compositionally biased region" description="Basic residues" evidence="1">
    <location>
        <begin position="43"/>
        <end position="56"/>
    </location>
</feature>
<evidence type="ECO:0000313" key="2">
    <source>
        <dbReference type="EMBL" id="KAK5994257.1"/>
    </source>
</evidence>
<evidence type="ECO:0008006" key="4">
    <source>
        <dbReference type="Google" id="ProtNLM"/>
    </source>
</evidence>
<dbReference type="PANTHER" id="PTHR40618:SF1">
    <property type="entry name" value="B-ZIP TRANSCRIPTION FACTOR (EUROFUNG)"/>
    <property type="match status" value="1"/>
</dbReference>
<name>A0ABR0SQ01_9HYPO</name>
<comment type="caution">
    <text evidence="2">The sequence shown here is derived from an EMBL/GenBank/DDBJ whole genome shotgun (WGS) entry which is preliminary data.</text>
</comment>
<reference evidence="2 3" key="1">
    <citation type="submission" date="2024-01" db="EMBL/GenBank/DDBJ databases">
        <title>Complete genome of Cladobotryum mycophilum ATHUM6906.</title>
        <authorList>
            <person name="Christinaki A.C."/>
            <person name="Myridakis A.I."/>
            <person name="Kouvelis V.N."/>
        </authorList>
    </citation>
    <scope>NUCLEOTIDE SEQUENCE [LARGE SCALE GENOMIC DNA]</scope>
    <source>
        <strain evidence="2 3">ATHUM6906</strain>
    </source>
</reference>
<protein>
    <recommendedName>
        <fullName evidence="4">BZIP domain-containing protein</fullName>
    </recommendedName>
</protein>
<accession>A0ABR0SQ01</accession>
<dbReference type="PANTHER" id="PTHR40618">
    <property type="entry name" value="B-ZIP TRANSCRIPTION FACTOR (EUROFUNG)-RELATED"/>
    <property type="match status" value="1"/>
</dbReference>
<feature type="region of interest" description="Disordered" evidence="1">
    <location>
        <begin position="1"/>
        <end position="57"/>
    </location>
</feature>
<evidence type="ECO:0000256" key="1">
    <source>
        <dbReference type="SAM" id="MobiDB-lite"/>
    </source>
</evidence>
<organism evidence="2 3">
    <name type="scientific">Cladobotryum mycophilum</name>
    <dbReference type="NCBI Taxonomy" id="491253"/>
    <lineage>
        <taxon>Eukaryota</taxon>
        <taxon>Fungi</taxon>
        <taxon>Dikarya</taxon>
        <taxon>Ascomycota</taxon>
        <taxon>Pezizomycotina</taxon>
        <taxon>Sordariomycetes</taxon>
        <taxon>Hypocreomycetidae</taxon>
        <taxon>Hypocreales</taxon>
        <taxon>Hypocreaceae</taxon>
        <taxon>Cladobotryum</taxon>
    </lineage>
</organism>
<dbReference type="EMBL" id="JAVFKD010000010">
    <property type="protein sequence ID" value="KAK5994257.1"/>
    <property type="molecule type" value="Genomic_DNA"/>
</dbReference>
<dbReference type="Proteomes" id="UP001338125">
    <property type="component" value="Unassembled WGS sequence"/>
</dbReference>
<proteinExistence type="predicted"/>
<evidence type="ECO:0000313" key="3">
    <source>
        <dbReference type="Proteomes" id="UP001338125"/>
    </source>
</evidence>
<gene>
    <name evidence="2" type="ORF">PT974_04729</name>
</gene>
<keyword evidence="3" id="KW-1185">Reference proteome</keyword>